<sequence length="88" mass="10229">MQRMETRDEWKSDLKNRNSEVGGWKPHKRPEHRKCTKTEAQKVQCGYSNGQSCSFAAISLHHHASLSRTNAKAGAWRCKFRIHSLIHR</sequence>
<organism evidence="2 3">
    <name type="scientific">Ancylostoma ceylanicum</name>
    <dbReference type="NCBI Taxonomy" id="53326"/>
    <lineage>
        <taxon>Eukaryota</taxon>
        <taxon>Metazoa</taxon>
        <taxon>Ecdysozoa</taxon>
        <taxon>Nematoda</taxon>
        <taxon>Chromadorea</taxon>
        <taxon>Rhabditida</taxon>
        <taxon>Rhabditina</taxon>
        <taxon>Rhabditomorpha</taxon>
        <taxon>Strongyloidea</taxon>
        <taxon>Ancylostomatidae</taxon>
        <taxon>Ancylostomatinae</taxon>
        <taxon>Ancylostoma</taxon>
    </lineage>
</organism>
<dbReference type="Proteomes" id="UP000024635">
    <property type="component" value="Unassembled WGS sequence"/>
</dbReference>
<accession>A0A016RST9</accession>
<dbReference type="AlphaFoldDB" id="A0A016RST9"/>
<proteinExistence type="predicted"/>
<reference evidence="3" key="1">
    <citation type="journal article" date="2015" name="Nat. Genet.">
        <title>The genome and transcriptome of the zoonotic hookworm Ancylostoma ceylanicum identify infection-specific gene families.</title>
        <authorList>
            <person name="Schwarz E.M."/>
            <person name="Hu Y."/>
            <person name="Antoshechkin I."/>
            <person name="Miller M.M."/>
            <person name="Sternberg P.W."/>
            <person name="Aroian R.V."/>
        </authorList>
    </citation>
    <scope>NUCLEOTIDE SEQUENCE</scope>
    <source>
        <strain evidence="3">HY135</strain>
    </source>
</reference>
<dbReference type="EMBL" id="JARK01001720">
    <property type="protein sequence ID" value="EYB81450.1"/>
    <property type="molecule type" value="Genomic_DNA"/>
</dbReference>
<feature type="region of interest" description="Disordered" evidence="1">
    <location>
        <begin position="1"/>
        <end position="35"/>
    </location>
</feature>
<keyword evidence="3" id="KW-1185">Reference proteome</keyword>
<evidence type="ECO:0000313" key="3">
    <source>
        <dbReference type="Proteomes" id="UP000024635"/>
    </source>
</evidence>
<protein>
    <submittedName>
        <fullName evidence="2">Uncharacterized protein</fullName>
    </submittedName>
</protein>
<feature type="compositionally biased region" description="Basic residues" evidence="1">
    <location>
        <begin position="25"/>
        <end position="35"/>
    </location>
</feature>
<evidence type="ECO:0000256" key="1">
    <source>
        <dbReference type="SAM" id="MobiDB-lite"/>
    </source>
</evidence>
<gene>
    <name evidence="2" type="primary">Acey_s0384.g414</name>
    <name evidence="2" type="ORF">Y032_0384g414</name>
</gene>
<name>A0A016RST9_9BILA</name>
<comment type="caution">
    <text evidence="2">The sequence shown here is derived from an EMBL/GenBank/DDBJ whole genome shotgun (WGS) entry which is preliminary data.</text>
</comment>
<feature type="compositionally biased region" description="Basic and acidic residues" evidence="1">
    <location>
        <begin position="1"/>
        <end position="18"/>
    </location>
</feature>
<evidence type="ECO:0000313" key="2">
    <source>
        <dbReference type="EMBL" id="EYB81450.1"/>
    </source>
</evidence>